<dbReference type="SUPFAM" id="SSF56436">
    <property type="entry name" value="C-type lectin-like"/>
    <property type="match status" value="1"/>
</dbReference>
<dbReference type="PROSITE" id="PS50923">
    <property type="entry name" value="SUSHI"/>
    <property type="match status" value="4"/>
</dbReference>
<evidence type="ECO:0000256" key="9">
    <source>
        <dbReference type="SAM" id="MobiDB-lite"/>
    </source>
</evidence>
<dbReference type="OrthoDB" id="547680at2759"/>
<evidence type="ECO:0000256" key="3">
    <source>
        <dbReference type="ARBA" id="ARBA00022729"/>
    </source>
</evidence>
<keyword evidence="7" id="KW-0325">Glycoprotein</keyword>
<evidence type="ECO:0000256" key="6">
    <source>
        <dbReference type="ARBA" id="ARBA00023157"/>
    </source>
</evidence>
<keyword evidence="3 11" id="KW-0732">Signal</keyword>
<dbReference type="InterPro" id="IPR035976">
    <property type="entry name" value="Sushi/SCR/CCP_sf"/>
</dbReference>
<evidence type="ECO:0000256" key="1">
    <source>
        <dbReference type="ARBA" id="ARBA00022659"/>
    </source>
</evidence>
<proteinExistence type="predicted"/>
<dbReference type="CDD" id="cd00033">
    <property type="entry name" value="CCP"/>
    <property type="match status" value="4"/>
</dbReference>
<dbReference type="InterPro" id="IPR050350">
    <property type="entry name" value="Compl-Cell_Adhes-Reg"/>
</dbReference>
<dbReference type="SMART" id="SM00607">
    <property type="entry name" value="FTP"/>
    <property type="match status" value="1"/>
</dbReference>
<dbReference type="PANTHER" id="PTHR19325:SF497">
    <property type="entry name" value="SUSHI, VON WILLEBRAND FACTOR TYPE A, EGF AND PENTRAXIN DOMAIN-CONTAINING PROTEIN 1-LIKE PROTEIN"/>
    <property type="match status" value="1"/>
</dbReference>
<feature type="region of interest" description="Disordered" evidence="9">
    <location>
        <begin position="619"/>
        <end position="690"/>
    </location>
</feature>
<feature type="compositionally biased region" description="Basic and acidic residues" evidence="9">
    <location>
        <begin position="813"/>
        <end position="823"/>
    </location>
</feature>
<dbReference type="GeneID" id="111250050"/>
<dbReference type="RefSeq" id="XP_022660404.1">
    <property type="nucleotide sequence ID" value="XM_022804669.1"/>
</dbReference>
<keyword evidence="10" id="KW-1133">Transmembrane helix</keyword>
<evidence type="ECO:0000259" key="12">
    <source>
        <dbReference type="PROSITE" id="PS50041"/>
    </source>
</evidence>
<protein>
    <submittedName>
        <fullName evidence="14">Uncharacterized protein</fullName>
    </submittedName>
</protein>
<feature type="region of interest" description="Disordered" evidence="9">
    <location>
        <begin position="813"/>
        <end position="848"/>
    </location>
</feature>
<feature type="chain" id="PRO_5036401549" evidence="11">
    <location>
        <begin position="30"/>
        <end position="848"/>
    </location>
</feature>
<dbReference type="Gene3D" id="3.10.100.10">
    <property type="entry name" value="Mannose-Binding Protein A, subunit A"/>
    <property type="match status" value="1"/>
</dbReference>
<feature type="compositionally biased region" description="Basic and acidic residues" evidence="9">
    <location>
        <begin position="678"/>
        <end position="690"/>
    </location>
</feature>
<comment type="caution">
    <text evidence="8">Lacks conserved residue(s) required for the propagation of feature annotation.</text>
</comment>
<feature type="domain" description="C-type lectin" evidence="12">
    <location>
        <begin position="258"/>
        <end position="376"/>
    </location>
</feature>
<dbReference type="InterPro" id="IPR008979">
    <property type="entry name" value="Galactose-bd-like_sf"/>
</dbReference>
<dbReference type="SUPFAM" id="SSF49785">
    <property type="entry name" value="Galactose-binding domain-like"/>
    <property type="match status" value="1"/>
</dbReference>
<feature type="domain" description="Sushi" evidence="13">
    <location>
        <begin position="34"/>
        <end position="94"/>
    </location>
</feature>
<feature type="signal peptide" evidence="11">
    <location>
        <begin position="1"/>
        <end position="29"/>
    </location>
</feature>
<keyword evidence="10" id="KW-0812">Transmembrane</keyword>
<reference evidence="14" key="1">
    <citation type="submission" date="2021-01" db="UniProtKB">
        <authorList>
            <consortium name="EnsemblMetazoa"/>
        </authorList>
    </citation>
    <scope>IDENTIFICATION</scope>
</reference>
<feature type="disulfide bond" evidence="8">
    <location>
        <begin position="468"/>
        <end position="495"/>
    </location>
</feature>
<evidence type="ECO:0000313" key="15">
    <source>
        <dbReference type="Proteomes" id="UP000594260"/>
    </source>
</evidence>
<dbReference type="CDD" id="cd00037">
    <property type="entry name" value="CLECT"/>
    <property type="match status" value="1"/>
</dbReference>
<feature type="disulfide bond" evidence="8">
    <location>
        <begin position="408"/>
        <end position="435"/>
    </location>
</feature>
<dbReference type="FunCoup" id="A0A7M7KAP6">
    <property type="interactions" value="7"/>
</dbReference>
<dbReference type="InterPro" id="IPR001304">
    <property type="entry name" value="C-type_lectin-like"/>
</dbReference>
<dbReference type="InterPro" id="IPR006585">
    <property type="entry name" value="FTP1"/>
</dbReference>
<dbReference type="Gene3D" id="2.60.120.260">
    <property type="entry name" value="Galactose-binding domain-like"/>
    <property type="match status" value="1"/>
</dbReference>
<evidence type="ECO:0000256" key="7">
    <source>
        <dbReference type="ARBA" id="ARBA00023180"/>
    </source>
</evidence>
<evidence type="ECO:0000256" key="8">
    <source>
        <dbReference type="PROSITE-ProRule" id="PRU00302"/>
    </source>
</evidence>
<feature type="domain" description="Sushi" evidence="13">
    <location>
        <begin position="498"/>
        <end position="560"/>
    </location>
</feature>
<keyword evidence="5" id="KW-0106">Calcium</keyword>
<dbReference type="InParanoid" id="A0A7M7KAP6"/>
<feature type="domain" description="Sushi" evidence="13">
    <location>
        <begin position="438"/>
        <end position="497"/>
    </location>
</feature>
<dbReference type="Pfam" id="PF22633">
    <property type="entry name" value="F5_F8_type_C_2"/>
    <property type="match status" value="1"/>
</dbReference>
<dbReference type="Proteomes" id="UP000594260">
    <property type="component" value="Unplaced"/>
</dbReference>
<dbReference type="EnsemblMetazoa" id="XM_022804669">
    <property type="protein sequence ID" value="XP_022660404"/>
    <property type="gene ID" value="LOC111250050"/>
</dbReference>
<dbReference type="FunFam" id="2.60.120.260:FF:000101">
    <property type="entry name" value="uncharacterized protein LOC108094628 isoform X2"/>
    <property type="match status" value="1"/>
</dbReference>
<dbReference type="Pfam" id="PF00059">
    <property type="entry name" value="Lectin_C"/>
    <property type="match status" value="1"/>
</dbReference>
<evidence type="ECO:0000256" key="4">
    <source>
        <dbReference type="ARBA" id="ARBA00022737"/>
    </source>
</evidence>
<keyword evidence="4" id="KW-0677">Repeat</keyword>
<sequence>MMMCTRLLQEQSAMVFALLLGIQLVPAYSDQVTVHCGYPGSPAHGDVTFSDDTLAVGTIASYHCDPGYELLGPSRRRCTANATWVPQGIPFCVLNVAAGKAPLQSSTMGGGIPQKAVDGSTSPYFNPDTCSLTEAESSPWWYVNLLEPYVVQLVRIDFGQSCCGKQGQATIVVRVGNNRPDLGVNPICNKYTGFIEEGRPLFLPCTTAMSGAFVSVHFLSNPEHPLSLCEFFVYTDQALPIERCPSFRDQPLGSVATYNGKCYIFYNNQQLTFDDANNTCEERGGSLVDETSPALQGFLSWELYRRHRNDPRGQYWMGATRDPDDLNNWRWLNGDNITVSFWNSPGGDENCAKFDGARGWLWSDTDCDRKLNFICQHRPKICGRPERPPNSTILATSFEVGSVIEYKCDLGNLLIGPNIRTCLPTGFFSEYSPRCKYIDCGRPAPTANGQLELLKGTTHYLSTVQYSCNVGFVLVGRAQLVCDVDGRWNGPPARCEPIVCQDPPHLNNGRFQLSSLSQIYGTTADYICDPGYELEEGTVSRLRCGAEGYWEGGVHPRCLRRIVTFAPTEPPTEPSTEESTTEPTTVKMHPNFEPSNGIFHSTATFNRFTPQFSPGYPHGLTDYPMSTTLTPTSTTTTTKEPTPIYQRPIQTARPRPRPPSLLPSHRKPSLARVPQNNDPRENEILSAEDSRTVHVSSAPPAAARLNMGGFIALGVFGGFVVLSAIITIIVLVVRRNPKTPRKTTVARNLDYLYGGHGHPGEVFGPPPFPPAHLTRISPVYCPDETDTVSTAADDSAVLHKSYKRAWDNLKVDIQDEGQRRDDSSTDQSGFRRPKGAWTYAPVTRPNDC</sequence>
<feature type="compositionally biased region" description="Low complexity" evidence="9">
    <location>
        <begin position="627"/>
        <end position="643"/>
    </location>
</feature>
<dbReference type="PROSITE" id="PS50041">
    <property type="entry name" value="C_TYPE_LECTIN_2"/>
    <property type="match status" value="1"/>
</dbReference>
<dbReference type="SUPFAM" id="SSF57535">
    <property type="entry name" value="Complement control module/SCR domain"/>
    <property type="match status" value="4"/>
</dbReference>
<evidence type="ECO:0000313" key="14">
    <source>
        <dbReference type="EnsemblMetazoa" id="XP_022660404"/>
    </source>
</evidence>
<evidence type="ECO:0000256" key="2">
    <source>
        <dbReference type="ARBA" id="ARBA00022723"/>
    </source>
</evidence>
<evidence type="ECO:0000256" key="5">
    <source>
        <dbReference type="ARBA" id="ARBA00022837"/>
    </source>
</evidence>
<dbReference type="InterPro" id="IPR018378">
    <property type="entry name" value="C-type_lectin_CS"/>
</dbReference>
<dbReference type="Pfam" id="PF00084">
    <property type="entry name" value="Sushi"/>
    <property type="match status" value="4"/>
</dbReference>
<keyword evidence="2" id="KW-0479">Metal-binding</keyword>
<feature type="transmembrane region" description="Helical" evidence="10">
    <location>
        <begin position="707"/>
        <end position="733"/>
    </location>
</feature>
<name>A0A7M7KAP6_VARDE</name>
<organism evidence="14 15">
    <name type="scientific">Varroa destructor</name>
    <name type="common">Honeybee mite</name>
    <dbReference type="NCBI Taxonomy" id="109461"/>
    <lineage>
        <taxon>Eukaryota</taxon>
        <taxon>Metazoa</taxon>
        <taxon>Ecdysozoa</taxon>
        <taxon>Arthropoda</taxon>
        <taxon>Chelicerata</taxon>
        <taxon>Arachnida</taxon>
        <taxon>Acari</taxon>
        <taxon>Parasitiformes</taxon>
        <taxon>Mesostigmata</taxon>
        <taxon>Gamasina</taxon>
        <taxon>Dermanyssoidea</taxon>
        <taxon>Varroidae</taxon>
        <taxon>Varroa</taxon>
    </lineage>
</organism>
<dbReference type="RefSeq" id="XP_022660405.1">
    <property type="nucleotide sequence ID" value="XM_022804670.1"/>
</dbReference>
<dbReference type="PANTHER" id="PTHR19325">
    <property type="entry name" value="COMPLEMENT COMPONENT-RELATED SUSHI DOMAIN-CONTAINING"/>
    <property type="match status" value="1"/>
</dbReference>
<evidence type="ECO:0000256" key="11">
    <source>
        <dbReference type="SAM" id="SignalP"/>
    </source>
</evidence>
<keyword evidence="6 8" id="KW-1015">Disulfide bond</keyword>
<evidence type="ECO:0000256" key="10">
    <source>
        <dbReference type="SAM" id="Phobius"/>
    </source>
</evidence>
<accession>A0A7M7KAP6</accession>
<keyword evidence="1 8" id="KW-0768">Sushi</keyword>
<dbReference type="FunFam" id="3.10.100.10:FF:000089">
    <property type="entry name" value="Uncharacterized protein, isoform C"/>
    <property type="match status" value="1"/>
</dbReference>
<feature type="domain" description="Sushi" evidence="13">
    <location>
        <begin position="380"/>
        <end position="437"/>
    </location>
</feature>
<dbReference type="InterPro" id="IPR016187">
    <property type="entry name" value="CTDL_fold"/>
</dbReference>
<dbReference type="OMA" id="LWSDTPC"/>
<dbReference type="SMART" id="SM00032">
    <property type="entry name" value="CCP"/>
    <property type="match status" value="4"/>
</dbReference>
<dbReference type="GO" id="GO:0046872">
    <property type="term" value="F:metal ion binding"/>
    <property type="evidence" value="ECO:0007669"/>
    <property type="project" value="UniProtKB-KW"/>
</dbReference>
<dbReference type="InterPro" id="IPR016186">
    <property type="entry name" value="C-type_lectin-like/link_sf"/>
</dbReference>
<dbReference type="Gene3D" id="2.10.70.10">
    <property type="entry name" value="Complement Module, domain 1"/>
    <property type="match status" value="4"/>
</dbReference>
<dbReference type="InterPro" id="IPR000436">
    <property type="entry name" value="Sushi_SCR_CCP_dom"/>
</dbReference>
<dbReference type="SMART" id="SM00034">
    <property type="entry name" value="CLECT"/>
    <property type="match status" value="1"/>
</dbReference>
<dbReference type="EnsemblMetazoa" id="XM_022804670">
    <property type="protein sequence ID" value="XP_022660405"/>
    <property type="gene ID" value="LOC111250050"/>
</dbReference>
<dbReference type="AlphaFoldDB" id="A0A7M7KAP6"/>
<dbReference type="PROSITE" id="PS00615">
    <property type="entry name" value="C_TYPE_LECTIN_1"/>
    <property type="match status" value="1"/>
</dbReference>
<keyword evidence="15" id="KW-1185">Reference proteome</keyword>
<dbReference type="KEGG" id="vde:111250050"/>
<keyword evidence="10" id="KW-0472">Membrane</keyword>
<evidence type="ECO:0000259" key="13">
    <source>
        <dbReference type="PROSITE" id="PS50923"/>
    </source>
</evidence>